<comment type="caution">
    <text evidence="1">The sequence shown here is derived from an EMBL/GenBank/DDBJ whole genome shotgun (WGS) entry which is preliminary data.</text>
</comment>
<accession>A0AAV7S309</accession>
<evidence type="ECO:0000313" key="2">
    <source>
        <dbReference type="Proteomes" id="UP001066276"/>
    </source>
</evidence>
<protein>
    <submittedName>
        <fullName evidence="1">Uncharacterized protein</fullName>
    </submittedName>
</protein>
<proteinExistence type="predicted"/>
<keyword evidence="2" id="KW-1185">Reference proteome</keyword>
<reference evidence="1" key="1">
    <citation type="journal article" date="2022" name="bioRxiv">
        <title>Sequencing and chromosome-scale assembly of the giantPleurodeles waltlgenome.</title>
        <authorList>
            <person name="Brown T."/>
            <person name="Elewa A."/>
            <person name="Iarovenko S."/>
            <person name="Subramanian E."/>
            <person name="Araus A.J."/>
            <person name="Petzold A."/>
            <person name="Susuki M."/>
            <person name="Suzuki K.-i.T."/>
            <person name="Hayashi T."/>
            <person name="Toyoda A."/>
            <person name="Oliveira C."/>
            <person name="Osipova E."/>
            <person name="Leigh N.D."/>
            <person name="Simon A."/>
            <person name="Yun M.H."/>
        </authorList>
    </citation>
    <scope>NUCLEOTIDE SEQUENCE</scope>
    <source>
        <strain evidence="1">20211129_DDA</strain>
        <tissue evidence="1">Liver</tissue>
    </source>
</reference>
<evidence type="ECO:0000313" key="1">
    <source>
        <dbReference type="EMBL" id="KAJ1158140.1"/>
    </source>
</evidence>
<sequence length="78" mass="8854">MERKSLGWCRVAYLPSWNRKQNTGAKTKGTIEPGPLVLDMRLDRRKKGTGRMEPGPPGLGMHLVRRKEATSKCFVEFP</sequence>
<name>A0AAV7S309_PLEWA</name>
<dbReference type="EMBL" id="JANPWB010000009">
    <property type="protein sequence ID" value="KAJ1158140.1"/>
    <property type="molecule type" value="Genomic_DNA"/>
</dbReference>
<dbReference type="Proteomes" id="UP001066276">
    <property type="component" value="Chromosome 5"/>
</dbReference>
<dbReference type="AlphaFoldDB" id="A0AAV7S309"/>
<organism evidence="1 2">
    <name type="scientific">Pleurodeles waltl</name>
    <name type="common">Iberian ribbed newt</name>
    <dbReference type="NCBI Taxonomy" id="8319"/>
    <lineage>
        <taxon>Eukaryota</taxon>
        <taxon>Metazoa</taxon>
        <taxon>Chordata</taxon>
        <taxon>Craniata</taxon>
        <taxon>Vertebrata</taxon>
        <taxon>Euteleostomi</taxon>
        <taxon>Amphibia</taxon>
        <taxon>Batrachia</taxon>
        <taxon>Caudata</taxon>
        <taxon>Salamandroidea</taxon>
        <taxon>Salamandridae</taxon>
        <taxon>Pleurodelinae</taxon>
        <taxon>Pleurodeles</taxon>
    </lineage>
</organism>
<gene>
    <name evidence="1" type="ORF">NDU88_010834</name>
</gene>